<dbReference type="GO" id="GO:0005507">
    <property type="term" value="F:copper ion binding"/>
    <property type="evidence" value="ECO:0007669"/>
    <property type="project" value="InterPro"/>
</dbReference>
<dbReference type="AlphaFoldDB" id="A0A0G4H9W3"/>
<sequence>MKLFEGLSLFVGVTAQIEAGEPNYCFPIPSPGRSPAYPTAENQAKVLQELQEPEVRRSENGTLRTCLRLDAYRYEGPPEDAFYSDPVLRNMLGPQPGNRFWMRAYENSLPGPTLRVKPGDTLEVTVANNLNNEPRMTKFNQVINQAHNEYRDPDVTNLHTLAHARQEVYVLWATDSTGALIVEDLPGQINERIANLPERVIVFQEFPFRGTNAQQWFEKHFNTSEGSPISFPTNVARRDDFQIQVASEVSGDALLFQGPDTKINDEMLLVNGQTFPQLSLQTGKWYRFRMVFATVAKAMEITFGSCGVRLLQLDGVYVREPTSGLRKVKRVRMYSGSRVDVALQCTGPSQAPHHVVIGNTKNLPCSGTPAGDPEIKHLFRIVTTGDGKELWGEEGREAELPYHDYKFPRYLADLRPSQTAIPDHLLNSDYQVDFRGPPCTMNWQLFKMGDAETSFLLGTVQEWNVTGVWFHPMHLHVNHVQLISGGDEWIQNGDYVDTLALPISGGPLRDGDAEPVVVRFQPEKFTGNYIMHCHTLTHEDTGCMRYVDVFGQEGQPAPVCDAHEDPEGSFCYFPPTFVTTAAASVEMATTNYLQAANFHLHNGFQYTGEYPEKKKECVHGAGAEDTVHVRPSPLGLTGTVTIWRFPGQMI</sequence>
<keyword evidence="1" id="KW-0732">Signal</keyword>
<evidence type="ECO:0000256" key="1">
    <source>
        <dbReference type="SAM" id="SignalP"/>
    </source>
</evidence>
<organism evidence="3">
    <name type="scientific">Chromera velia CCMP2878</name>
    <dbReference type="NCBI Taxonomy" id="1169474"/>
    <lineage>
        <taxon>Eukaryota</taxon>
        <taxon>Sar</taxon>
        <taxon>Alveolata</taxon>
        <taxon>Colpodellida</taxon>
        <taxon>Chromeraceae</taxon>
        <taxon>Chromera</taxon>
    </lineage>
</organism>
<proteinExistence type="predicted"/>
<evidence type="ECO:0000259" key="2">
    <source>
        <dbReference type="Pfam" id="PF07731"/>
    </source>
</evidence>
<evidence type="ECO:0000313" key="3">
    <source>
        <dbReference type="EMBL" id="CEM40727.1"/>
    </source>
</evidence>
<dbReference type="SUPFAM" id="SSF49503">
    <property type="entry name" value="Cupredoxins"/>
    <property type="match status" value="2"/>
</dbReference>
<dbReference type="InterPro" id="IPR045087">
    <property type="entry name" value="Cu-oxidase_fam"/>
</dbReference>
<accession>A0A0G4H9W3</accession>
<feature type="signal peptide" evidence="1">
    <location>
        <begin position="1"/>
        <end position="19"/>
    </location>
</feature>
<dbReference type="PANTHER" id="PTHR11709">
    <property type="entry name" value="MULTI-COPPER OXIDASE"/>
    <property type="match status" value="1"/>
</dbReference>
<dbReference type="Pfam" id="PF07731">
    <property type="entry name" value="Cu-oxidase_2"/>
    <property type="match status" value="1"/>
</dbReference>
<feature type="domain" description="Plastocyanin-like" evidence="2">
    <location>
        <begin position="442"/>
        <end position="549"/>
    </location>
</feature>
<gene>
    <name evidence="3" type="ORF">Cvel_6034</name>
</gene>
<dbReference type="InterPro" id="IPR008972">
    <property type="entry name" value="Cupredoxin"/>
</dbReference>
<dbReference type="PANTHER" id="PTHR11709:SF518">
    <property type="entry name" value="MULTICOPPER OXIDASE"/>
    <property type="match status" value="1"/>
</dbReference>
<dbReference type="VEuPathDB" id="CryptoDB:Cvel_6034"/>
<dbReference type="Gene3D" id="2.60.40.420">
    <property type="entry name" value="Cupredoxins - blue copper proteins"/>
    <property type="match status" value="3"/>
</dbReference>
<name>A0A0G4H9W3_9ALVE</name>
<dbReference type="GO" id="GO:0016491">
    <property type="term" value="F:oxidoreductase activity"/>
    <property type="evidence" value="ECO:0007669"/>
    <property type="project" value="InterPro"/>
</dbReference>
<dbReference type="InterPro" id="IPR011706">
    <property type="entry name" value="Cu-oxidase_C"/>
</dbReference>
<protein>
    <recommendedName>
        <fullName evidence="2">Plastocyanin-like domain-containing protein</fullName>
    </recommendedName>
</protein>
<feature type="chain" id="PRO_5005191294" description="Plastocyanin-like domain-containing protein" evidence="1">
    <location>
        <begin position="20"/>
        <end position="650"/>
    </location>
</feature>
<reference evidence="3" key="1">
    <citation type="submission" date="2014-11" db="EMBL/GenBank/DDBJ databases">
        <authorList>
            <person name="Otto D Thomas"/>
            <person name="Naeem Raeece"/>
        </authorList>
    </citation>
    <scope>NUCLEOTIDE SEQUENCE</scope>
</reference>
<dbReference type="EMBL" id="CDMZ01002094">
    <property type="protein sequence ID" value="CEM40727.1"/>
    <property type="molecule type" value="Genomic_DNA"/>
</dbReference>